<evidence type="ECO:0000256" key="2">
    <source>
        <dbReference type="SAM" id="Phobius"/>
    </source>
</evidence>
<feature type="transmembrane region" description="Helical" evidence="2">
    <location>
        <begin position="6"/>
        <end position="24"/>
    </location>
</feature>
<dbReference type="RefSeq" id="WP_154592704.1">
    <property type="nucleotide sequence ID" value="NZ_WLVL01000019.1"/>
</dbReference>
<keyword evidence="4" id="KW-1185">Reference proteome</keyword>
<organism evidence="3 4">
    <name type="scientific">Arsenicicoccus cauae</name>
    <dbReference type="NCBI Taxonomy" id="2663847"/>
    <lineage>
        <taxon>Bacteria</taxon>
        <taxon>Bacillati</taxon>
        <taxon>Actinomycetota</taxon>
        <taxon>Actinomycetes</taxon>
        <taxon>Micrococcales</taxon>
        <taxon>Intrasporangiaceae</taxon>
        <taxon>Arsenicicoccus</taxon>
    </lineage>
</organism>
<keyword evidence="2" id="KW-0812">Transmembrane</keyword>
<accession>A0A6I3IFA3</accession>
<evidence type="ECO:0000256" key="1">
    <source>
        <dbReference type="SAM" id="MobiDB-lite"/>
    </source>
</evidence>
<feature type="transmembrane region" description="Helical" evidence="2">
    <location>
        <begin position="31"/>
        <end position="52"/>
    </location>
</feature>
<name>A0A6I3IFA3_9MICO</name>
<proteinExistence type="predicted"/>
<dbReference type="EMBL" id="WLVL01000019">
    <property type="protein sequence ID" value="MTB71363.1"/>
    <property type="molecule type" value="Genomic_DNA"/>
</dbReference>
<feature type="compositionally biased region" description="Low complexity" evidence="1">
    <location>
        <begin position="62"/>
        <end position="82"/>
    </location>
</feature>
<comment type="caution">
    <text evidence="3">The sequence shown here is derived from an EMBL/GenBank/DDBJ whole genome shotgun (WGS) entry which is preliminary data.</text>
</comment>
<keyword evidence="2" id="KW-1133">Transmembrane helix</keyword>
<sequence>MPFWFHFLMFASVVLVGILVNRFTGASSVRVVGYTLVGLLLLVLVQAGLAMLQQRDTPATQSAPSPAVTDASPATTTTSPSDIPTPPTSVPQPVVADPADPTSSPTVLLDSLRVEVGLSKVSVGRRVGDEEYQLSEWGPGREVHLSYGWEGRAGVAKVEGEFCAIVPRMTGPGYDELGDRSAACSARLGSPDTVFSLTKPGAYTLTVTDGKSKVIGRKTVTVVP</sequence>
<protein>
    <submittedName>
        <fullName evidence="3">Uncharacterized protein</fullName>
    </submittedName>
</protein>
<dbReference type="Proteomes" id="UP000431092">
    <property type="component" value="Unassembled WGS sequence"/>
</dbReference>
<feature type="region of interest" description="Disordered" evidence="1">
    <location>
        <begin position="57"/>
        <end position="106"/>
    </location>
</feature>
<dbReference type="AlphaFoldDB" id="A0A6I3IFA3"/>
<reference evidence="3 4" key="1">
    <citation type="submission" date="2019-11" db="EMBL/GenBank/DDBJ databases">
        <title>Whole genome sequencing identifies a novel species of the genus Arsenicicoccus isolated from human blood.</title>
        <authorList>
            <person name="Jeong J.H."/>
            <person name="Kweon O.J."/>
            <person name="Kim H.R."/>
            <person name="Kim T.-H."/>
            <person name="Ha S.-M."/>
            <person name="Lee M.-K."/>
        </authorList>
    </citation>
    <scope>NUCLEOTIDE SEQUENCE [LARGE SCALE GENOMIC DNA]</scope>
    <source>
        <strain evidence="3 4">MKL-02</strain>
    </source>
</reference>
<keyword evidence="2" id="KW-0472">Membrane</keyword>
<evidence type="ECO:0000313" key="4">
    <source>
        <dbReference type="Proteomes" id="UP000431092"/>
    </source>
</evidence>
<evidence type="ECO:0000313" key="3">
    <source>
        <dbReference type="EMBL" id="MTB71363.1"/>
    </source>
</evidence>
<feature type="compositionally biased region" description="Low complexity" evidence="1">
    <location>
        <begin position="91"/>
        <end position="101"/>
    </location>
</feature>
<gene>
    <name evidence="3" type="ORF">GGG17_05140</name>
</gene>